<evidence type="ECO:0000256" key="2">
    <source>
        <dbReference type="RuleBase" id="RU003749"/>
    </source>
</evidence>
<name>A0A7W3QR61_ACTNM</name>
<dbReference type="AlphaFoldDB" id="A0A7W3QR61"/>
<proteinExistence type="inferred from homology"/>
<evidence type="ECO:0000256" key="3">
    <source>
        <dbReference type="SAM" id="MobiDB-lite"/>
    </source>
</evidence>
<reference evidence="5 6" key="1">
    <citation type="submission" date="2020-08" db="EMBL/GenBank/DDBJ databases">
        <title>Genomic Encyclopedia of Type Strains, Phase IV (KMG-IV): sequencing the most valuable type-strain genomes for metagenomic binning, comparative biology and taxonomic classification.</title>
        <authorList>
            <person name="Goeker M."/>
        </authorList>
    </citation>
    <scope>NUCLEOTIDE SEQUENCE [LARGE SCALE GENOMIC DNA]</scope>
    <source>
        <strain evidence="5 6">DSM 44197</strain>
    </source>
</reference>
<dbReference type="SUPFAM" id="SSF52091">
    <property type="entry name" value="SpoIIaa-like"/>
    <property type="match status" value="1"/>
</dbReference>
<dbReference type="NCBIfam" id="TIGR00377">
    <property type="entry name" value="ant_ant_sig"/>
    <property type="match status" value="1"/>
</dbReference>
<feature type="region of interest" description="Disordered" evidence="3">
    <location>
        <begin position="1"/>
        <end position="22"/>
    </location>
</feature>
<feature type="compositionally biased region" description="Low complexity" evidence="3">
    <location>
        <begin position="8"/>
        <end position="17"/>
    </location>
</feature>
<dbReference type="InterPro" id="IPR036513">
    <property type="entry name" value="STAS_dom_sf"/>
</dbReference>
<sequence>MRCRPHPAQRQAPRPAQWSSTQWPSAHLRARAALPVRDARELGEPGDLRVVLARAQGDTAVAAVSGEIDLRTADTLRTRLTELHAAGFRRLVVDFAEVSFCDATGLGALVAVHNLVREQDGEVRLVRVRPAQLKLLRVTGLHRLFVTDRHDAADAPASSPRP</sequence>
<dbReference type="Proteomes" id="UP000572680">
    <property type="component" value="Unassembled WGS sequence"/>
</dbReference>
<dbReference type="EMBL" id="JACJIA010000015">
    <property type="protein sequence ID" value="MBA8956262.1"/>
    <property type="molecule type" value="Genomic_DNA"/>
</dbReference>
<gene>
    <name evidence="5" type="ORF">HNR61_007944</name>
</gene>
<dbReference type="Gene3D" id="3.30.750.24">
    <property type="entry name" value="STAS domain"/>
    <property type="match status" value="1"/>
</dbReference>
<evidence type="ECO:0000256" key="1">
    <source>
        <dbReference type="ARBA" id="ARBA00009013"/>
    </source>
</evidence>
<evidence type="ECO:0000259" key="4">
    <source>
        <dbReference type="PROSITE" id="PS50801"/>
    </source>
</evidence>
<evidence type="ECO:0000313" key="6">
    <source>
        <dbReference type="Proteomes" id="UP000572680"/>
    </source>
</evidence>
<comment type="similarity">
    <text evidence="1 2">Belongs to the anti-sigma-factor antagonist family.</text>
</comment>
<evidence type="ECO:0000313" key="5">
    <source>
        <dbReference type="EMBL" id="MBA8956262.1"/>
    </source>
</evidence>
<dbReference type="RefSeq" id="WP_312898312.1">
    <property type="nucleotide sequence ID" value="NZ_BAAALP010000069.1"/>
</dbReference>
<feature type="domain" description="STAS" evidence="4">
    <location>
        <begin position="49"/>
        <end position="141"/>
    </location>
</feature>
<dbReference type="GO" id="GO:0043856">
    <property type="term" value="F:anti-sigma factor antagonist activity"/>
    <property type="evidence" value="ECO:0007669"/>
    <property type="project" value="InterPro"/>
</dbReference>
<dbReference type="PANTHER" id="PTHR33495:SF2">
    <property type="entry name" value="ANTI-SIGMA FACTOR ANTAGONIST TM_1081-RELATED"/>
    <property type="match status" value="1"/>
</dbReference>
<dbReference type="CDD" id="cd07043">
    <property type="entry name" value="STAS_anti-anti-sigma_factors"/>
    <property type="match status" value="1"/>
</dbReference>
<dbReference type="Pfam" id="PF01740">
    <property type="entry name" value="STAS"/>
    <property type="match status" value="1"/>
</dbReference>
<comment type="caution">
    <text evidence="5">The sequence shown here is derived from an EMBL/GenBank/DDBJ whole genome shotgun (WGS) entry which is preliminary data.</text>
</comment>
<dbReference type="InterPro" id="IPR002645">
    <property type="entry name" value="STAS_dom"/>
</dbReference>
<keyword evidence="6" id="KW-1185">Reference proteome</keyword>
<organism evidence="5 6">
    <name type="scientific">Actinomadura namibiensis</name>
    <dbReference type="NCBI Taxonomy" id="182080"/>
    <lineage>
        <taxon>Bacteria</taxon>
        <taxon>Bacillati</taxon>
        <taxon>Actinomycetota</taxon>
        <taxon>Actinomycetes</taxon>
        <taxon>Streptosporangiales</taxon>
        <taxon>Thermomonosporaceae</taxon>
        <taxon>Actinomadura</taxon>
    </lineage>
</organism>
<dbReference type="InterPro" id="IPR003658">
    <property type="entry name" value="Anti-sigma_ant"/>
</dbReference>
<protein>
    <recommendedName>
        <fullName evidence="2">Anti-sigma factor antagonist</fullName>
    </recommendedName>
</protein>
<dbReference type="PANTHER" id="PTHR33495">
    <property type="entry name" value="ANTI-SIGMA FACTOR ANTAGONIST TM_1081-RELATED-RELATED"/>
    <property type="match status" value="1"/>
</dbReference>
<dbReference type="PROSITE" id="PS50801">
    <property type="entry name" value="STAS"/>
    <property type="match status" value="1"/>
</dbReference>
<accession>A0A7W3QR61</accession>